<sequence>MAEPVVSPMKTRGYERDKQAPTKDNTSSINIHVQLPPKSKNRYAQKAFRERIKLDETLYKEYRQFEILRKQKTAPIDINTESDKTSTVPETASSSGYQTKCARRKAVSRSIKILPKNPDKFAEVVATIIKNSTPRKKAALKNKCIASPSSKKN</sequence>
<evidence type="ECO:0000256" key="1">
    <source>
        <dbReference type="SAM" id="MobiDB-lite"/>
    </source>
</evidence>
<feature type="compositionally biased region" description="Polar residues" evidence="1">
    <location>
        <begin position="22"/>
        <end position="31"/>
    </location>
</feature>
<feature type="compositionally biased region" description="Polar residues" evidence="1">
    <location>
        <begin position="85"/>
        <end position="98"/>
    </location>
</feature>
<organism evidence="2 3">
    <name type="scientific">Mytilus coruscus</name>
    <name type="common">Sea mussel</name>
    <dbReference type="NCBI Taxonomy" id="42192"/>
    <lineage>
        <taxon>Eukaryota</taxon>
        <taxon>Metazoa</taxon>
        <taxon>Spiralia</taxon>
        <taxon>Lophotrochozoa</taxon>
        <taxon>Mollusca</taxon>
        <taxon>Bivalvia</taxon>
        <taxon>Autobranchia</taxon>
        <taxon>Pteriomorphia</taxon>
        <taxon>Mytilida</taxon>
        <taxon>Mytiloidea</taxon>
        <taxon>Mytilidae</taxon>
        <taxon>Mytilinae</taxon>
        <taxon>Mytilus</taxon>
    </lineage>
</organism>
<name>A0A6J8DDZ0_MYTCO</name>
<feature type="region of interest" description="Disordered" evidence="1">
    <location>
        <begin position="133"/>
        <end position="153"/>
    </location>
</feature>
<dbReference type="Proteomes" id="UP000507470">
    <property type="component" value="Unassembled WGS sequence"/>
</dbReference>
<accession>A0A6J8DDZ0</accession>
<feature type="region of interest" description="Disordered" evidence="1">
    <location>
        <begin position="1"/>
        <end position="42"/>
    </location>
</feature>
<protein>
    <submittedName>
        <fullName evidence="2">Uncharacterized protein</fullName>
    </submittedName>
</protein>
<proteinExistence type="predicted"/>
<dbReference type="EMBL" id="CACVKT020007187">
    <property type="protein sequence ID" value="CAC5406235.1"/>
    <property type="molecule type" value="Genomic_DNA"/>
</dbReference>
<keyword evidence="3" id="KW-1185">Reference proteome</keyword>
<feature type="region of interest" description="Disordered" evidence="1">
    <location>
        <begin position="78"/>
        <end position="99"/>
    </location>
</feature>
<evidence type="ECO:0000313" key="2">
    <source>
        <dbReference type="EMBL" id="CAC5406235.1"/>
    </source>
</evidence>
<evidence type="ECO:0000313" key="3">
    <source>
        <dbReference type="Proteomes" id="UP000507470"/>
    </source>
</evidence>
<reference evidence="2 3" key="1">
    <citation type="submission" date="2020-06" db="EMBL/GenBank/DDBJ databases">
        <authorList>
            <person name="Li R."/>
            <person name="Bekaert M."/>
        </authorList>
    </citation>
    <scope>NUCLEOTIDE SEQUENCE [LARGE SCALE GENOMIC DNA]</scope>
    <source>
        <strain evidence="3">wild</strain>
    </source>
</reference>
<gene>
    <name evidence="2" type="ORF">MCOR_39829</name>
</gene>
<feature type="compositionally biased region" description="Basic and acidic residues" evidence="1">
    <location>
        <begin position="12"/>
        <end position="21"/>
    </location>
</feature>
<dbReference type="OrthoDB" id="10065669at2759"/>
<dbReference type="AlphaFoldDB" id="A0A6J8DDZ0"/>